<dbReference type="SMART" id="SM00225">
    <property type="entry name" value="BTB"/>
    <property type="match status" value="1"/>
</dbReference>
<evidence type="ECO:0000313" key="3">
    <source>
        <dbReference type="EMBL" id="KAL0260936.1"/>
    </source>
</evidence>
<sequence length="348" mass="38799">MADSDHDCFLGRIVTIEVGTAPAVKFIVHEALLCYYSAFFHKALHGHFKEAETKEISLPEDNPDEFKMAVHWLYSGEVDGKYHGSFETDTGQPKPDAEPAGEGSSGGSTDGNDDEHNNGIDDDDWTFGPRNGILPRDPVPPPPMTDVDVVLRLLNLASLWILGDKLQMPALQNGATRTLLSLVTMMRDNPAMAEQAFPNPDLFEYVYENTLAAAPLRALVVDMALVTRRQDCLQLTVDETAATQPDVARDVAKRLACFWMDGGARPPDPYVWLRRSWQLYRVGGTDVGEQDLFDNVWAAGDIHPVPCIPPEDCKRGLWGKRCGRCERALRALQAYDEWSPPYYDTMDD</sequence>
<name>A0ABR3CJX9_9PEZI</name>
<evidence type="ECO:0000313" key="4">
    <source>
        <dbReference type="Proteomes" id="UP001430584"/>
    </source>
</evidence>
<reference evidence="3 4" key="1">
    <citation type="submission" date="2024-02" db="EMBL/GenBank/DDBJ databases">
        <title>De novo assembly and annotation of 12 fungi associated with fruit tree decline syndrome in Ontario, Canada.</title>
        <authorList>
            <person name="Sulman M."/>
            <person name="Ellouze W."/>
            <person name="Ilyukhin E."/>
        </authorList>
    </citation>
    <scope>NUCLEOTIDE SEQUENCE [LARGE SCALE GENOMIC DNA]</scope>
    <source>
        <strain evidence="3 4">FDS-637</strain>
    </source>
</reference>
<accession>A0ABR3CJX9</accession>
<gene>
    <name evidence="3" type="ORF">SLS55_004628</name>
</gene>
<dbReference type="InterPro" id="IPR000210">
    <property type="entry name" value="BTB/POZ_dom"/>
</dbReference>
<proteinExistence type="predicted"/>
<dbReference type="Pfam" id="PF00651">
    <property type="entry name" value="BTB"/>
    <property type="match status" value="1"/>
</dbReference>
<keyword evidence="4" id="KW-1185">Reference proteome</keyword>
<dbReference type="EMBL" id="JAJVCZ030000004">
    <property type="protein sequence ID" value="KAL0260936.1"/>
    <property type="molecule type" value="Genomic_DNA"/>
</dbReference>
<dbReference type="PANTHER" id="PTHR47843">
    <property type="entry name" value="BTB DOMAIN-CONTAINING PROTEIN-RELATED"/>
    <property type="match status" value="1"/>
</dbReference>
<evidence type="ECO:0000256" key="1">
    <source>
        <dbReference type="SAM" id="MobiDB-lite"/>
    </source>
</evidence>
<dbReference type="PANTHER" id="PTHR47843:SF2">
    <property type="entry name" value="BTB DOMAIN-CONTAINING PROTEIN"/>
    <property type="match status" value="1"/>
</dbReference>
<dbReference type="PROSITE" id="PS50097">
    <property type="entry name" value="BTB"/>
    <property type="match status" value="1"/>
</dbReference>
<dbReference type="CDD" id="cd18186">
    <property type="entry name" value="BTB_POZ_ZBTB_KLHL-like"/>
    <property type="match status" value="1"/>
</dbReference>
<dbReference type="Proteomes" id="UP001430584">
    <property type="component" value="Unassembled WGS sequence"/>
</dbReference>
<protein>
    <recommendedName>
        <fullName evidence="2">BTB domain-containing protein</fullName>
    </recommendedName>
</protein>
<dbReference type="InterPro" id="IPR011333">
    <property type="entry name" value="SKP1/BTB/POZ_sf"/>
</dbReference>
<dbReference type="SUPFAM" id="SSF54695">
    <property type="entry name" value="POZ domain"/>
    <property type="match status" value="1"/>
</dbReference>
<comment type="caution">
    <text evidence="3">The sequence shown here is derived from an EMBL/GenBank/DDBJ whole genome shotgun (WGS) entry which is preliminary data.</text>
</comment>
<organism evidence="3 4">
    <name type="scientific">Diplodia seriata</name>
    <dbReference type="NCBI Taxonomy" id="420778"/>
    <lineage>
        <taxon>Eukaryota</taxon>
        <taxon>Fungi</taxon>
        <taxon>Dikarya</taxon>
        <taxon>Ascomycota</taxon>
        <taxon>Pezizomycotina</taxon>
        <taxon>Dothideomycetes</taxon>
        <taxon>Dothideomycetes incertae sedis</taxon>
        <taxon>Botryosphaeriales</taxon>
        <taxon>Botryosphaeriaceae</taxon>
        <taxon>Diplodia</taxon>
    </lineage>
</organism>
<dbReference type="RefSeq" id="XP_066633965.1">
    <property type="nucleotide sequence ID" value="XM_066776084.1"/>
</dbReference>
<evidence type="ECO:0000259" key="2">
    <source>
        <dbReference type="PROSITE" id="PS50097"/>
    </source>
</evidence>
<dbReference type="GeneID" id="92008713"/>
<feature type="domain" description="BTB" evidence="2">
    <location>
        <begin position="12"/>
        <end position="82"/>
    </location>
</feature>
<feature type="region of interest" description="Disordered" evidence="1">
    <location>
        <begin position="83"/>
        <end position="140"/>
    </location>
</feature>
<dbReference type="Gene3D" id="3.30.710.10">
    <property type="entry name" value="Potassium Channel Kv1.1, Chain A"/>
    <property type="match status" value="1"/>
</dbReference>